<sequence>MDTNLTRIADPSVDEATAVAAMGSLPPGDEPPSFWRDVAGDPALSPRRRALAVEHLLARHVRPGATTVTELAALLGRPAWLSSDDVDVIPWLTGELPVRWSDADTYLVVRLLTADIESYAVYLRLAGRLDGETARAAVLGEGQGPEAGATVLELGFTGDGAPPPVRRDEDEPGEQR</sequence>
<protein>
    <submittedName>
        <fullName evidence="2">Uncharacterized protein</fullName>
    </submittedName>
</protein>
<dbReference type="Proteomes" id="UP000632740">
    <property type="component" value="Unassembled WGS sequence"/>
</dbReference>
<reference evidence="2" key="1">
    <citation type="submission" date="2021-01" db="EMBL/GenBank/DDBJ databases">
        <title>Whole genome shotgun sequence of Cellulomonas chitinilytica NBRC 110799.</title>
        <authorList>
            <person name="Komaki H."/>
            <person name="Tamura T."/>
        </authorList>
    </citation>
    <scope>NUCLEOTIDE SEQUENCE</scope>
    <source>
        <strain evidence="2">NBRC 110799</strain>
    </source>
</reference>
<evidence type="ECO:0000256" key="1">
    <source>
        <dbReference type="SAM" id="MobiDB-lite"/>
    </source>
</evidence>
<comment type="caution">
    <text evidence="2">The sequence shown here is derived from an EMBL/GenBank/DDBJ whole genome shotgun (WGS) entry which is preliminary data.</text>
</comment>
<dbReference type="EMBL" id="BONK01000011">
    <property type="protein sequence ID" value="GIG22489.1"/>
    <property type="molecule type" value="Genomic_DNA"/>
</dbReference>
<name>A0A919P709_9CELL</name>
<accession>A0A919P709</accession>
<organism evidence="2 3">
    <name type="scientific">Cellulomonas chitinilytica</name>
    <dbReference type="NCBI Taxonomy" id="398759"/>
    <lineage>
        <taxon>Bacteria</taxon>
        <taxon>Bacillati</taxon>
        <taxon>Actinomycetota</taxon>
        <taxon>Actinomycetes</taxon>
        <taxon>Micrococcales</taxon>
        <taxon>Cellulomonadaceae</taxon>
        <taxon>Cellulomonas</taxon>
    </lineage>
</organism>
<feature type="compositionally biased region" description="Basic and acidic residues" evidence="1">
    <location>
        <begin position="165"/>
        <end position="176"/>
    </location>
</feature>
<gene>
    <name evidence="2" type="ORF">Cch01nite_32130</name>
</gene>
<keyword evidence="3" id="KW-1185">Reference proteome</keyword>
<evidence type="ECO:0000313" key="2">
    <source>
        <dbReference type="EMBL" id="GIG22489.1"/>
    </source>
</evidence>
<dbReference type="RefSeq" id="WP_203757281.1">
    <property type="nucleotide sequence ID" value="NZ_BONK01000011.1"/>
</dbReference>
<feature type="region of interest" description="Disordered" evidence="1">
    <location>
        <begin position="155"/>
        <end position="176"/>
    </location>
</feature>
<dbReference type="AlphaFoldDB" id="A0A919P709"/>
<evidence type="ECO:0000313" key="3">
    <source>
        <dbReference type="Proteomes" id="UP000632740"/>
    </source>
</evidence>
<proteinExistence type="predicted"/>